<dbReference type="InterPro" id="IPR013094">
    <property type="entry name" value="AB_hydrolase_3"/>
</dbReference>
<evidence type="ECO:0000256" key="2">
    <source>
        <dbReference type="ARBA" id="ARBA00022801"/>
    </source>
</evidence>
<dbReference type="InterPro" id="IPR033140">
    <property type="entry name" value="Lipase_GDXG_put_SER_AS"/>
</dbReference>
<dbReference type="STRING" id="47839.BN973_02939"/>
<evidence type="ECO:0000256" key="3">
    <source>
        <dbReference type="PROSITE-ProRule" id="PRU10038"/>
    </source>
</evidence>
<reference evidence="6 7" key="3">
    <citation type="submission" date="2016-01" db="EMBL/GenBank/DDBJ databases">
        <title>The new phylogeny of the genus Mycobacterium.</title>
        <authorList>
            <person name="Tarcisio F."/>
            <person name="Conor M."/>
            <person name="Antonella G."/>
            <person name="Elisabetta G."/>
            <person name="Giulia F.S."/>
            <person name="Sara T."/>
            <person name="Anna F."/>
            <person name="Clotilde B."/>
            <person name="Roberto B."/>
            <person name="Veronica D.S."/>
            <person name="Fabio R."/>
            <person name="Monica P."/>
            <person name="Olivier J."/>
            <person name="Enrico T."/>
            <person name="Nicola S."/>
        </authorList>
    </citation>
    <scope>NUCLEOTIDE SEQUENCE [LARGE SCALE GENOMIC DNA]</scope>
    <source>
        <strain evidence="6 7">DSM 44626</strain>
    </source>
</reference>
<reference evidence="5" key="1">
    <citation type="journal article" date="2014" name="Genome Announc.">
        <title>Draft Genome Sequence of Mycobacterium triplex DSM 44626.</title>
        <authorList>
            <person name="Sassi M."/>
            <person name="Croce O."/>
            <person name="Robert C."/>
            <person name="Raoult D."/>
            <person name="Drancourt M."/>
        </authorList>
    </citation>
    <scope>NUCLEOTIDE SEQUENCE [LARGE SCALE GENOMIC DNA]</scope>
    <source>
        <strain evidence="5">DSM 44626</strain>
    </source>
</reference>
<dbReference type="PROSITE" id="PS01174">
    <property type="entry name" value="LIPASE_GDXG_SER"/>
    <property type="match status" value="1"/>
</dbReference>
<dbReference type="RefSeq" id="WP_051641257.1">
    <property type="nucleotide sequence ID" value="NZ_HG964446.1"/>
</dbReference>
<organism evidence="5">
    <name type="scientific">Mycobacterium triplex</name>
    <dbReference type="NCBI Taxonomy" id="47839"/>
    <lineage>
        <taxon>Bacteria</taxon>
        <taxon>Bacillati</taxon>
        <taxon>Actinomycetota</taxon>
        <taxon>Actinomycetes</taxon>
        <taxon>Mycobacteriales</taxon>
        <taxon>Mycobacteriaceae</taxon>
        <taxon>Mycobacterium</taxon>
        <taxon>Mycobacterium simiae complex</taxon>
    </lineage>
</organism>
<dbReference type="PANTHER" id="PTHR48081">
    <property type="entry name" value="AB HYDROLASE SUPERFAMILY PROTEIN C4A8.06C"/>
    <property type="match status" value="1"/>
</dbReference>
<dbReference type="PANTHER" id="PTHR48081:SF8">
    <property type="entry name" value="ALPHA_BETA HYDROLASE FOLD-3 DOMAIN-CONTAINING PROTEIN-RELATED"/>
    <property type="match status" value="1"/>
</dbReference>
<reference evidence="5" key="2">
    <citation type="submission" date="2014-04" db="EMBL/GenBank/DDBJ databases">
        <authorList>
            <person name="Xu Y.W."/>
            <person name="Yang Q."/>
        </authorList>
    </citation>
    <scope>NUCLEOTIDE SEQUENCE</scope>
    <source>
        <strain evidence="5">DSM 44626</strain>
    </source>
</reference>
<name>A0A024JXM1_9MYCO</name>
<evidence type="ECO:0000313" key="7">
    <source>
        <dbReference type="Proteomes" id="UP000193710"/>
    </source>
</evidence>
<dbReference type="Pfam" id="PF07859">
    <property type="entry name" value="Abhydrolase_3"/>
    <property type="match status" value="1"/>
</dbReference>
<keyword evidence="2 5" id="KW-0378">Hydrolase</keyword>
<dbReference type="Proteomes" id="UP000193710">
    <property type="component" value="Unassembled WGS sequence"/>
</dbReference>
<evidence type="ECO:0000313" key="5">
    <source>
        <dbReference type="EMBL" id="CDO88570.1"/>
    </source>
</evidence>
<comment type="similarity">
    <text evidence="1">Belongs to the 'GDXG' lipolytic enzyme family.</text>
</comment>
<dbReference type="Gene3D" id="3.40.50.1820">
    <property type="entry name" value="alpha/beta hydrolase"/>
    <property type="match status" value="1"/>
</dbReference>
<evidence type="ECO:0000259" key="4">
    <source>
        <dbReference type="Pfam" id="PF07859"/>
    </source>
</evidence>
<dbReference type="GO" id="GO:0016787">
    <property type="term" value="F:hydrolase activity"/>
    <property type="evidence" value="ECO:0007669"/>
    <property type="project" value="UniProtKB-KW"/>
</dbReference>
<dbReference type="EMBL" id="HG964446">
    <property type="protein sequence ID" value="CDO88570.1"/>
    <property type="molecule type" value="Genomic_DNA"/>
</dbReference>
<dbReference type="InterPro" id="IPR029058">
    <property type="entry name" value="AB_hydrolase_fold"/>
</dbReference>
<dbReference type="AlphaFoldDB" id="A0A024JXM1"/>
<dbReference type="SUPFAM" id="SSF53474">
    <property type="entry name" value="alpha/beta-Hydrolases"/>
    <property type="match status" value="1"/>
</dbReference>
<proteinExistence type="inferred from homology"/>
<dbReference type="InterPro" id="IPR050300">
    <property type="entry name" value="GDXG_lipolytic_enzyme"/>
</dbReference>
<feature type="domain" description="Alpha/beta hydrolase fold-3" evidence="4">
    <location>
        <begin position="78"/>
        <end position="278"/>
    </location>
</feature>
<dbReference type="eggNOG" id="COG0657">
    <property type="taxonomic scope" value="Bacteria"/>
</dbReference>
<gene>
    <name evidence="6" type="ORF">AWC29_28340</name>
    <name evidence="5" type="ORF">BN973_02939</name>
</gene>
<dbReference type="HOGENOM" id="CLU_012494_13_1_11"/>
<evidence type="ECO:0000313" key="6">
    <source>
        <dbReference type="EMBL" id="ORW99231.1"/>
    </source>
</evidence>
<dbReference type="EMBL" id="LQPY01000041">
    <property type="protein sequence ID" value="ORW99231.1"/>
    <property type="molecule type" value="Genomic_DNA"/>
</dbReference>
<keyword evidence="7" id="KW-1185">Reference proteome</keyword>
<evidence type="ECO:0000256" key="1">
    <source>
        <dbReference type="ARBA" id="ARBA00010515"/>
    </source>
</evidence>
<dbReference type="Proteomes" id="UP000028880">
    <property type="component" value="Unassembled WGS sequence"/>
</dbReference>
<accession>A0A024JXM1</accession>
<protein>
    <submittedName>
        <fullName evidence="5">Alpha/beta hydrolase</fullName>
    </submittedName>
</protein>
<feature type="active site" evidence="3">
    <location>
        <position position="151"/>
    </location>
</feature>
<sequence>MTDEKLQALALWQEMAAAMAPTDPALPATPDQLRCAYNEWAHKHFPPPADLVLEAPDDAAGVSGLWAKIDGKQCTRTVLYFHGGGYMIGSATGYASTGADLALAADADVLLVDYRLAPENPFPAAVDDALAAYQWLTSRQDPSTIVVAGDSAGGGLVASLLINLRDRGETLPAAGVCISAWFDLTLSAQSIAEKASVDPIMSSEMLQGMAAAYLQGAQPDSPLASPLHADLAGLPPLLVMTGTWDSLTDDSTRFAAKAAQAGVEVTLEVFDEMYHCWHIMTPVLAQSRSAIEKIGQFCRKHA</sequence>